<keyword evidence="3" id="KW-1185">Reference proteome</keyword>
<dbReference type="FunCoup" id="A5E0Z4">
    <property type="interactions" value="12"/>
</dbReference>
<dbReference type="Gene3D" id="6.10.140.1020">
    <property type="match status" value="1"/>
</dbReference>
<dbReference type="Proteomes" id="UP000001996">
    <property type="component" value="Unassembled WGS sequence"/>
</dbReference>
<dbReference type="InParanoid" id="A5E0Z4"/>
<feature type="coiled-coil region" evidence="1">
    <location>
        <begin position="71"/>
        <end position="109"/>
    </location>
</feature>
<gene>
    <name evidence="2" type="ORF">LELG_03281</name>
</gene>
<name>A5E0Z4_LODEL</name>
<reference evidence="2 3" key="1">
    <citation type="journal article" date="2009" name="Nature">
        <title>Evolution of pathogenicity and sexual reproduction in eight Candida genomes.</title>
        <authorList>
            <person name="Butler G."/>
            <person name="Rasmussen M.D."/>
            <person name="Lin M.F."/>
            <person name="Santos M.A."/>
            <person name="Sakthikumar S."/>
            <person name="Munro C.A."/>
            <person name="Rheinbay E."/>
            <person name="Grabherr M."/>
            <person name="Forche A."/>
            <person name="Reedy J.L."/>
            <person name="Agrafioti I."/>
            <person name="Arnaud M.B."/>
            <person name="Bates S."/>
            <person name="Brown A.J."/>
            <person name="Brunke S."/>
            <person name="Costanzo M.C."/>
            <person name="Fitzpatrick D.A."/>
            <person name="de Groot P.W."/>
            <person name="Harris D."/>
            <person name="Hoyer L.L."/>
            <person name="Hube B."/>
            <person name="Klis F.M."/>
            <person name="Kodira C."/>
            <person name="Lennard N."/>
            <person name="Logue M.E."/>
            <person name="Martin R."/>
            <person name="Neiman A.M."/>
            <person name="Nikolaou E."/>
            <person name="Quail M.A."/>
            <person name="Quinn J."/>
            <person name="Santos M.C."/>
            <person name="Schmitzberger F.F."/>
            <person name="Sherlock G."/>
            <person name="Shah P."/>
            <person name="Silverstein K.A."/>
            <person name="Skrzypek M.S."/>
            <person name="Soll D."/>
            <person name="Staggs R."/>
            <person name="Stansfield I."/>
            <person name="Stumpf M.P."/>
            <person name="Sudbery P.E."/>
            <person name="Srikantha T."/>
            <person name="Zeng Q."/>
            <person name="Berman J."/>
            <person name="Berriman M."/>
            <person name="Heitman J."/>
            <person name="Gow N.A."/>
            <person name="Lorenz M.C."/>
            <person name="Birren B.W."/>
            <person name="Kellis M."/>
            <person name="Cuomo C.A."/>
        </authorList>
    </citation>
    <scope>NUCLEOTIDE SEQUENCE [LARGE SCALE GENOMIC DNA]</scope>
    <source>
        <strain evidence="3">ATCC 11503 / BCRC 21390 / CBS 2605 / JCM 1781 / NBRC 1676 / NRRL YB-4239</strain>
    </source>
</reference>
<dbReference type="EMBL" id="CH981527">
    <property type="protein sequence ID" value="EDK45102.1"/>
    <property type="molecule type" value="Genomic_DNA"/>
</dbReference>
<evidence type="ECO:0000313" key="3">
    <source>
        <dbReference type="Proteomes" id="UP000001996"/>
    </source>
</evidence>
<dbReference type="AlphaFoldDB" id="A5E0Z4"/>
<proteinExistence type="predicted"/>
<dbReference type="KEGG" id="lel:PVL30_002780"/>
<organism evidence="2 3">
    <name type="scientific">Lodderomyces elongisporus (strain ATCC 11503 / CBS 2605 / JCM 1781 / NBRC 1676 / NRRL YB-4239)</name>
    <name type="common">Yeast</name>
    <name type="synonym">Saccharomyces elongisporus</name>
    <dbReference type="NCBI Taxonomy" id="379508"/>
    <lineage>
        <taxon>Eukaryota</taxon>
        <taxon>Fungi</taxon>
        <taxon>Dikarya</taxon>
        <taxon>Ascomycota</taxon>
        <taxon>Saccharomycotina</taxon>
        <taxon>Pichiomycetes</taxon>
        <taxon>Debaryomycetaceae</taxon>
        <taxon>Candida/Lodderomyces clade</taxon>
        <taxon>Lodderomyces</taxon>
    </lineage>
</organism>
<dbReference type="GeneID" id="5232561"/>
<dbReference type="STRING" id="379508.A5E0Z4"/>
<accession>A5E0Z4</accession>
<dbReference type="HOGENOM" id="CLU_128307_0_0_1"/>
<evidence type="ECO:0000256" key="1">
    <source>
        <dbReference type="SAM" id="Coils"/>
    </source>
</evidence>
<keyword evidence="1" id="KW-0175">Coiled coil</keyword>
<evidence type="ECO:0000313" key="2">
    <source>
        <dbReference type="EMBL" id="EDK45102.1"/>
    </source>
</evidence>
<protein>
    <submittedName>
        <fullName evidence="2">Uncharacterized protein</fullName>
    </submittedName>
</protein>
<dbReference type="OrthoDB" id="27934at2759"/>
<dbReference type="OMA" id="AQMASNY"/>
<sequence length="159" mass="19393">MSREDEILRDLRFYRLQKDTLEKAVKYVKDEPRIEKLISYWRTIAQMASNYVYNEQSVKFSRCGGFKKWQEETWEREIAEERSKLNDAREMLLLELKDLQKEMDEEDIECIMKEFNELHGLDDDGEVIDEKEMPEFTDDFTMKDLYRILKLDYDLVYET</sequence>